<sequence length="25" mass="2848">GVRQVVEIFWQMTKDKEVAGDKVNA</sequence>
<organism evidence="1">
    <name type="scientific">marine sediment metagenome</name>
    <dbReference type="NCBI Taxonomy" id="412755"/>
    <lineage>
        <taxon>unclassified sequences</taxon>
        <taxon>metagenomes</taxon>
        <taxon>ecological metagenomes</taxon>
    </lineage>
</organism>
<reference evidence="1" key="1">
    <citation type="journal article" date="2015" name="Nature">
        <title>Complex archaea that bridge the gap between prokaryotes and eukaryotes.</title>
        <authorList>
            <person name="Spang A."/>
            <person name="Saw J.H."/>
            <person name="Jorgensen S.L."/>
            <person name="Zaremba-Niedzwiedzka K."/>
            <person name="Martijn J."/>
            <person name="Lind A.E."/>
            <person name="van Eijk R."/>
            <person name="Schleper C."/>
            <person name="Guy L."/>
            <person name="Ettema T.J."/>
        </authorList>
    </citation>
    <scope>NUCLEOTIDE SEQUENCE</scope>
</reference>
<feature type="non-terminal residue" evidence="1">
    <location>
        <position position="1"/>
    </location>
</feature>
<name>A0A0F9J0E3_9ZZZZ</name>
<comment type="caution">
    <text evidence="1">The sequence shown here is derived from an EMBL/GenBank/DDBJ whole genome shotgun (WGS) entry which is preliminary data.</text>
</comment>
<dbReference type="AlphaFoldDB" id="A0A0F9J0E3"/>
<proteinExistence type="predicted"/>
<accession>A0A0F9J0E3</accession>
<dbReference type="EMBL" id="LAZR01012620">
    <property type="protein sequence ID" value="KKM25889.1"/>
    <property type="molecule type" value="Genomic_DNA"/>
</dbReference>
<protein>
    <submittedName>
        <fullName evidence="1">Uncharacterized protein</fullName>
    </submittedName>
</protein>
<gene>
    <name evidence="1" type="ORF">LCGC14_1590380</name>
</gene>
<evidence type="ECO:0000313" key="1">
    <source>
        <dbReference type="EMBL" id="KKM25889.1"/>
    </source>
</evidence>